<dbReference type="AlphaFoldDB" id="A0A0F9QX67"/>
<feature type="compositionally biased region" description="Polar residues" evidence="1">
    <location>
        <begin position="125"/>
        <end position="146"/>
    </location>
</feature>
<gene>
    <name evidence="2" type="ORF">LCGC14_0648080</name>
</gene>
<name>A0A0F9QX67_9ZZZZ</name>
<accession>A0A0F9QX67</accession>
<feature type="region of interest" description="Disordered" evidence="1">
    <location>
        <begin position="121"/>
        <end position="146"/>
    </location>
</feature>
<proteinExistence type="predicted"/>
<sequence>MGEEEVLDLDNLAALGPKVKIGSEVFSVRMPNRLGLQKTAEAQSLGKRLSELGLRMEDFADTSDFSEGTDGWKVLQETRDAFKDFITIIIPEMPNEVQETLSDEQQMAIMDFFANEVGRSRRSLQETLAPTSPKSPSTTELATQSS</sequence>
<evidence type="ECO:0000256" key="1">
    <source>
        <dbReference type="SAM" id="MobiDB-lite"/>
    </source>
</evidence>
<evidence type="ECO:0000313" key="2">
    <source>
        <dbReference type="EMBL" id="KKN48910.1"/>
    </source>
</evidence>
<comment type="caution">
    <text evidence="2">The sequence shown here is derived from an EMBL/GenBank/DDBJ whole genome shotgun (WGS) entry which is preliminary data.</text>
</comment>
<protein>
    <submittedName>
        <fullName evidence="2">Uncharacterized protein</fullName>
    </submittedName>
</protein>
<organism evidence="2">
    <name type="scientific">marine sediment metagenome</name>
    <dbReference type="NCBI Taxonomy" id="412755"/>
    <lineage>
        <taxon>unclassified sequences</taxon>
        <taxon>metagenomes</taxon>
        <taxon>ecological metagenomes</taxon>
    </lineage>
</organism>
<dbReference type="EMBL" id="LAZR01001196">
    <property type="protein sequence ID" value="KKN48910.1"/>
    <property type="molecule type" value="Genomic_DNA"/>
</dbReference>
<reference evidence="2" key="1">
    <citation type="journal article" date="2015" name="Nature">
        <title>Complex archaea that bridge the gap between prokaryotes and eukaryotes.</title>
        <authorList>
            <person name="Spang A."/>
            <person name="Saw J.H."/>
            <person name="Jorgensen S.L."/>
            <person name="Zaremba-Niedzwiedzka K."/>
            <person name="Martijn J."/>
            <person name="Lind A.E."/>
            <person name="van Eijk R."/>
            <person name="Schleper C."/>
            <person name="Guy L."/>
            <person name="Ettema T.J."/>
        </authorList>
    </citation>
    <scope>NUCLEOTIDE SEQUENCE</scope>
</reference>